<evidence type="ECO:0000313" key="3">
    <source>
        <dbReference type="Proteomes" id="UP000001876"/>
    </source>
</evidence>
<sequence length="588" mass="65085">MSGVDASDDQVRASRPLPPPRARPRFVTRPAALFFSLARRGFARARARDGASPRRRRARFRLTRSSPAPPPVQDLCEYELLREENIRKNKAFMLSLGLQELGQRVGGQDAPAAGGATGFQPVRRRVPQTPAPASHPMSLRERTTPINYAEKDPAPPRAKNPGAKRARDEFDSEPEESVDGRDSDSESEWESEWDNEPHPDLNYNAGYTSLKQVYDEDPEKQAQGMRMAHLKVAKNDDDWHRLFNKQSRERRLQRKQLLDGWAARKAAKEARRAAREARRAARLAAKNGEPLALELEEEPEPEEEEDDWRPAPPAPTNRGGGGRGGGVGGGGARAITFAVPTGGVVEIVPGINPKNRRAHPVFAKAPTGPKPAGGYVHSHRATTTTTRLLFISNFYPRARVLVFPPPRRLTVPALAARRLCEMGCARSHDLWNTPLWRRKVLNGVEVICCVACRTTVENHVKFPRGGVTVCALCPATETSEFRVVKGTGIVCNPCRCKLRNKKNRDAGIKCVECKQLNRSDLRAVKGEAGAHICNACWITKRTKELNDARTKCVRCGKGGKSAWTACPDGFCCATCYKKELSAAKKQKK</sequence>
<reference evidence="2 3" key="1">
    <citation type="journal article" date="2009" name="Science">
        <title>Green evolution and dynamic adaptations revealed by genomes of the marine picoeukaryotes Micromonas.</title>
        <authorList>
            <person name="Worden A.Z."/>
            <person name="Lee J.H."/>
            <person name="Mock T."/>
            <person name="Rouze P."/>
            <person name="Simmons M.P."/>
            <person name="Aerts A.L."/>
            <person name="Allen A.E."/>
            <person name="Cuvelier M.L."/>
            <person name="Derelle E."/>
            <person name="Everett M.V."/>
            <person name="Foulon E."/>
            <person name="Grimwood J."/>
            <person name="Gundlach H."/>
            <person name="Henrissat B."/>
            <person name="Napoli C."/>
            <person name="McDonald S.M."/>
            <person name="Parker M.S."/>
            <person name="Rombauts S."/>
            <person name="Salamov A."/>
            <person name="Von Dassow P."/>
            <person name="Badger J.H."/>
            <person name="Coutinho P.M."/>
            <person name="Demir E."/>
            <person name="Dubchak I."/>
            <person name="Gentemann C."/>
            <person name="Eikrem W."/>
            <person name="Gready J.E."/>
            <person name="John U."/>
            <person name="Lanier W."/>
            <person name="Lindquist E.A."/>
            <person name="Lucas S."/>
            <person name="Mayer K.F."/>
            <person name="Moreau H."/>
            <person name="Not F."/>
            <person name="Otillar R."/>
            <person name="Panaud O."/>
            <person name="Pangilinan J."/>
            <person name="Paulsen I."/>
            <person name="Piegu B."/>
            <person name="Poliakov A."/>
            <person name="Robbens S."/>
            <person name="Schmutz J."/>
            <person name="Toulza E."/>
            <person name="Wyss T."/>
            <person name="Zelensky A."/>
            <person name="Zhou K."/>
            <person name="Armbrust E.V."/>
            <person name="Bhattacharya D."/>
            <person name="Goodenough U.W."/>
            <person name="Van de Peer Y."/>
            <person name="Grigoriev I.V."/>
        </authorList>
    </citation>
    <scope>NUCLEOTIDE SEQUENCE [LARGE SCALE GENOMIC DNA]</scope>
    <source>
        <strain evidence="2 3">CCMP1545</strain>
    </source>
</reference>
<feature type="region of interest" description="Disordered" evidence="1">
    <location>
        <begin position="46"/>
        <end position="69"/>
    </location>
</feature>
<organism evidence="3">
    <name type="scientific">Micromonas pusilla (strain CCMP1545)</name>
    <name type="common">Picoplanktonic green alga</name>
    <dbReference type="NCBI Taxonomy" id="564608"/>
    <lineage>
        <taxon>Eukaryota</taxon>
        <taxon>Viridiplantae</taxon>
        <taxon>Chlorophyta</taxon>
        <taxon>Mamiellophyceae</taxon>
        <taxon>Mamiellales</taxon>
        <taxon>Mamiellaceae</taxon>
        <taxon>Micromonas</taxon>
    </lineage>
</organism>
<accession>C1N9A9</accession>
<dbReference type="GeneID" id="9689863"/>
<dbReference type="AlphaFoldDB" id="C1N9A9"/>
<feature type="region of interest" description="Disordered" evidence="1">
    <location>
        <begin position="107"/>
        <end position="207"/>
    </location>
</feature>
<dbReference type="RefSeq" id="XP_003064422.1">
    <property type="nucleotide sequence ID" value="XM_003064376.1"/>
</dbReference>
<gene>
    <name evidence="2" type="ORF">MICPUCDRAFT_54430</name>
</gene>
<dbReference type="EMBL" id="GG663751">
    <property type="protein sequence ID" value="EEH51327.1"/>
    <property type="molecule type" value="Genomic_DNA"/>
</dbReference>
<feature type="compositionally biased region" description="Low complexity" evidence="1">
    <location>
        <begin position="282"/>
        <end position="293"/>
    </location>
</feature>
<feature type="compositionally biased region" description="Acidic residues" evidence="1">
    <location>
        <begin position="185"/>
        <end position="194"/>
    </location>
</feature>
<feature type="compositionally biased region" description="Gly residues" evidence="1">
    <location>
        <begin position="318"/>
        <end position="329"/>
    </location>
</feature>
<protein>
    <submittedName>
        <fullName evidence="2">Predicted protein</fullName>
    </submittedName>
</protein>
<feature type="compositionally biased region" description="Basic residues" evidence="1">
    <location>
        <begin position="53"/>
        <end position="62"/>
    </location>
</feature>
<proteinExistence type="predicted"/>
<feature type="region of interest" description="Disordered" evidence="1">
    <location>
        <begin position="280"/>
        <end position="329"/>
    </location>
</feature>
<feature type="region of interest" description="Disordered" evidence="1">
    <location>
        <begin position="1"/>
        <end position="25"/>
    </location>
</feature>
<dbReference type="KEGG" id="mpp:MICPUCDRAFT_54430"/>
<evidence type="ECO:0000256" key="1">
    <source>
        <dbReference type="SAM" id="MobiDB-lite"/>
    </source>
</evidence>
<feature type="compositionally biased region" description="Acidic residues" evidence="1">
    <location>
        <begin position="294"/>
        <end position="307"/>
    </location>
</feature>
<dbReference type="Proteomes" id="UP000001876">
    <property type="component" value="Unassembled WGS sequence"/>
</dbReference>
<evidence type="ECO:0000313" key="2">
    <source>
        <dbReference type="EMBL" id="EEH51327.1"/>
    </source>
</evidence>
<keyword evidence="3" id="KW-1185">Reference proteome</keyword>
<feature type="compositionally biased region" description="Basic and acidic residues" evidence="1">
    <location>
        <begin position="138"/>
        <end position="154"/>
    </location>
</feature>
<name>C1N9A9_MICPC</name>